<dbReference type="Gene3D" id="1.10.260.40">
    <property type="entry name" value="lambda repressor-like DNA-binding domains"/>
    <property type="match status" value="1"/>
</dbReference>
<dbReference type="GO" id="GO:0003677">
    <property type="term" value="F:DNA binding"/>
    <property type="evidence" value="ECO:0007669"/>
    <property type="project" value="UniProtKB-KW"/>
</dbReference>
<keyword evidence="4" id="KW-1185">Reference proteome</keyword>
<proteinExistence type="predicted"/>
<dbReference type="InterPro" id="IPR001387">
    <property type="entry name" value="Cro/C1-type_HTH"/>
</dbReference>
<dbReference type="Pfam" id="PF01381">
    <property type="entry name" value="HTH_3"/>
    <property type="match status" value="1"/>
</dbReference>
<feature type="domain" description="HTH cro/C1-type" evidence="2">
    <location>
        <begin position="8"/>
        <end position="63"/>
    </location>
</feature>
<dbReference type="PROSITE" id="PS50943">
    <property type="entry name" value="HTH_CROC1"/>
    <property type="match status" value="1"/>
</dbReference>
<evidence type="ECO:0000313" key="3">
    <source>
        <dbReference type="EMBL" id="MBF8436213.1"/>
    </source>
</evidence>
<dbReference type="InterPro" id="IPR010982">
    <property type="entry name" value="Lambda_DNA-bd_dom_sf"/>
</dbReference>
<gene>
    <name evidence="3" type="ORF">I0Q91_03905</name>
</gene>
<accession>A0A931F867</accession>
<dbReference type="AlphaFoldDB" id="A0A931F867"/>
<protein>
    <submittedName>
        <fullName evidence="3">Helix-turn-helix transcriptional regulator</fullName>
    </submittedName>
</protein>
<dbReference type="PANTHER" id="PTHR46558">
    <property type="entry name" value="TRACRIPTIONAL REGULATORY PROTEIN-RELATED-RELATED"/>
    <property type="match status" value="1"/>
</dbReference>
<organism evidence="3 4">
    <name type="scientific">Halonatronomonas betaini</name>
    <dbReference type="NCBI Taxonomy" id="2778430"/>
    <lineage>
        <taxon>Bacteria</taxon>
        <taxon>Bacillati</taxon>
        <taxon>Bacillota</taxon>
        <taxon>Clostridia</taxon>
        <taxon>Halanaerobiales</taxon>
        <taxon>Halarsenatibacteraceae</taxon>
        <taxon>Halonatronomonas</taxon>
    </lineage>
</organism>
<dbReference type="EMBL" id="JADPIE010000002">
    <property type="protein sequence ID" value="MBF8436213.1"/>
    <property type="molecule type" value="Genomic_DNA"/>
</dbReference>
<evidence type="ECO:0000259" key="2">
    <source>
        <dbReference type="PROSITE" id="PS50943"/>
    </source>
</evidence>
<sequence length="102" mass="11940">MNKFPERLAYLRKIKGITLKELSEELAVVKEASISRYENGRREPKMDLIIKIADYFNCSADYLLGRTDQIYKLNYKIENNEINLEEINKAINTLEGIKNLEL</sequence>
<dbReference type="RefSeq" id="WP_270453011.1">
    <property type="nucleotide sequence ID" value="NZ_JADPIE010000002.1"/>
</dbReference>
<dbReference type="CDD" id="cd00093">
    <property type="entry name" value="HTH_XRE"/>
    <property type="match status" value="1"/>
</dbReference>
<comment type="caution">
    <text evidence="3">The sequence shown here is derived from an EMBL/GenBank/DDBJ whole genome shotgun (WGS) entry which is preliminary data.</text>
</comment>
<dbReference type="Proteomes" id="UP000621436">
    <property type="component" value="Unassembled WGS sequence"/>
</dbReference>
<dbReference type="SMART" id="SM00530">
    <property type="entry name" value="HTH_XRE"/>
    <property type="match status" value="1"/>
</dbReference>
<reference evidence="3" key="1">
    <citation type="submission" date="2020-11" db="EMBL/GenBank/DDBJ databases">
        <title>Halonatronomonas betainensis gen. nov., sp. nov. a novel haloalkaliphilic representative of the family Halanaerobiacae capable of betaine degradation.</title>
        <authorList>
            <person name="Boltyanskaya Y."/>
            <person name="Kevbrin V."/>
            <person name="Detkova E."/>
            <person name="Grouzdev D.S."/>
            <person name="Koziaeva V."/>
            <person name="Zhilina T."/>
        </authorList>
    </citation>
    <scope>NUCLEOTIDE SEQUENCE</scope>
    <source>
        <strain evidence="3">Z-7014</strain>
    </source>
</reference>
<evidence type="ECO:0000313" key="4">
    <source>
        <dbReference type="Proteomes" id="UP000621436"/>
    </source>
</evidence>
<keyword evidence="1" id="KW-0238">DNA-binding</keyword>
<dbReference type="SUPFAM" id="SSF47413">
    <property type="entry name" value="lambda repressor-like DNA-binding domains"/>
    <property type="match status" value="1"/>
</dbReference>
<name>A0A931F867_9FIRM</name>
<dbReference type="PANTHER" id="PTHR46558:SF11">
    <property type="entry name" value="HTH-TYPE TRANSCRIPTIONAL REGULATOR XRE"/>
    <property type="match status" value="1"/>
</dbReference>
<evidence type="ECO:0000256" key="1">
    <source>
        <dbReference type="ARBA" id="ARBA00023125"/>
    </source>
</evidence>